<sequence>MYRFEEVPFDAEFESALLGLSDDVDETFSSPTSSLMGTMTPLTETSEGEDEGAPVSDVNEMPTGLGLALLYTEQALELSTITETCVERDPDPGSSSAIGLGISLAEDVHASDKKKFHHSMDTEACTVHGAASSSTFAPGAPRFNTFVLEEYAIPETVTSDWSTTAPPAPQPNNFVFEQSPARRVLPQSPGSSRVTSSPHTAASASSSSGSDEYMRRAAALLVGRLPVLMYAIRAHKAIFTSAVNRICVTTKSEAPTVWNFARGFFSGYSAAAPRKDSFKVNFVEVEALERKLLLCVWMCCFGFPFCYGFVLISITCFSVFRFLALVPPHFLFT</sequence>
<gene>
    <name evidence="3" type="ORF">FIBSPDRAFT_74424</name>
</gene>
<proteinExistence type="predicted"/>
<keyword evidence="4" id="KW-1185">Reference proteome</keyword>
<evidence type="ECO:0000256" key="2">
    <source>
        <dbReference type="SAM" id="Phobius"/>
    </source>
</evidence>
<keyword evidence="2" id="KW-0812">Transmembrane</keyword>
<name>A0A166ENU2_9AGAM</name>
<accession>A0A166ENU2</accession>
<protein>
    <submittedName>
        <fullName evidence="3">Uncharacterized protein</fullName>
    </submittedName>
</protein>
<keyword evidence="2" id="KW-1133">Transmembrane helix</keyword>
<evidence type="ECO:0000313" key="4">
    <source>
        <dbReference type="Proteomes" id="UP000076532"/>
    </source>
</evidence>
<keyword evidence="2" id="KW-0472">Membrane</keyword>
<feature type="compositionally biased region" description="Low complexity" evidence="1">
    <location>
        <begin position="196"/>
        <end position="209"/>
    </location>
</feature>
<dbReference type="AlphaFoldDB" id="A0A166ENU2"/>
<evidence type="ECO:0000256" key="1">
    <source>
        <dbReference type="SAM" id="MobiDB-lite"/>
    </source>
</evidence>
<feature type="region of interest" description="Disordered" evidence="1">
    <location>
        <begin position="29"/>
        <end position="55"/>
    </location>
</feature>
<feature type="compositionally biased region" description="Polar residues" evidence="1">
    <location>
        <begin position="29"/>
        <end position="45"/>
    </location>
</feature>
<feature type="region of interest" description="Disordered" evidence="1">
    <location>
        <begin position="184"/>
        <end position="209"/>
    </location>
</feature>
<organism evidence="3 4">
    <name type="scientific">Athelia psychrophila</name>
    <dbReference type="NCBI Taxonomy" id="1759441"/>
    <lineage>
        <taxon>Eukaryota</taxon>
        <taxon>Fungi</taxon>
        <taxon>Dikarya</taxon>
        <taxon>Basidiomycota</taxon>
        <taxon>Agaricomycotina</taxon>
        <taxon>Agaricomycetes</taxon>
        <taxon>Agaricomycetidae</taxon>
        <taxon>Atheliales</taxon>
        <taxon>Atheliaceae</taxon>
        <taxon>Athelia</taxon>
    </lineage>
</organism>
<feature type="transmembrane region" description="Helical" evidence="2">
    <location>
        <begin position="292"/>
        <end position="323"/>
    </location>
</feature>
<dbReference type="Proteomes" id="UP000076532">
    <property type="component" value="Unassembled WGS sequence"/>
</dbReference>
<evidence type="ECO:0000313" key="3">
    <source>
        <dbReference type="EMBL" id="KZP15948.1"/>
    </source>
</evidence>
<dbReference type="EMBL" id="KV417599">
    <property type="protein sequence ID" value="KZP15948.1"/>
    <property type="molecule type" value="Genomic_DNA"/>
</dbReference>
<reference evidence="3 4" key="1">
    <citation type="journal article" date="2016" name="Mol. Biol. Evol.">
        <title>Comparative Genomics of Early-Diverging Mushroom-Forming Fungi Provides Insights into the Origins of Lignocellulose Decay Capabilities.</title>
        <authorList>
            <person name="Nagy L.G."/>
            <person name="Riley R."/>
            <person name="Tritt A."/>
            <person name="Adam C."/>
            <person name="Daum C."/>
            <person name="Floudas D."/>
            <person name="Sun H."/>
            <person name="Yadav J.S."/>
            <person name="Pangilinan J."/>
            <person name="Larsson K.H."/>
            <person name="Matsuura K."/>
            <person name="Barry K."/>
            <person name="Labutti K."/>
            <person name="Kuo R."/>
            <person name="Ohm R.A."/>
            <person name="Bhattacharya S.S."/>
            <person name="Shirouzu T."/>
            <person name="Yoshinaga Y."/>
            <person name="Martin F.M."/>
            <person name="Grigoriev I.V."/>
            <person name="Hibbett D.S."/>
        </authorList>
    </citation>
    <scope>NUCLEOTIDE SEQUENCE [LARGE SCALE GENOMIC DNA]</scope>
    <source>
        <strain evidence="3 4">CBS 109695</strain>
    </source>
</reference>